<dbReference type="CDD" id="cd06183">
    <property type="entry name" value="cyt_b5_reduct_like"/>
    <property type="match status" value="1"/>
</dbReference>
<comment type="subcellular location">
    <subcellularLocation>
        <location evidence="2">Mitochondrion outer membrane</location>
    </subcellularLocation>
</comment>
<evidence type="ECO:0000313" key="18">
    <source>
        <dbReference type="Proteomes" id="UP001061958"/>
    </source>
</evidence>
<evidence type="ECO:0000313" key="17">
    <source>
        <dbReference type="EMBL" id="GJQ10778.1"/>
    </source>
</evidence>
<dbReference type="EC" id="1.6.2.2" evidence="14"/>
<dbReference type="InterPro" id="IPR001834">
    <property type="entry name" value="CBR-like"/>
</dbReference>
<dbReference type="PROSITE" id="PS51384">
    <property type="entry name" value="FAD_FR"/>
    <property type="match status" value="1"/>
</dbReference>
<comment type="similarity">
    <text evidence="3 14">Belongs to the flavoprotein pyridine nucleotide cytochrome reductase family.</text>
</comment>
<accession>A0A9C7UPF3</accession>
<comment type="cofactor">
    <cofactor evidence="1 13 14">
        <name>FAD</name>
        <dbReference type="ChEBI" id="CHEBI:57692"/>
    </cofactor>
</comment>
<feature type="binding site" evidence="13">
    <location>
        <position position="129"/>
    </location>
    <ligand>
        <name>FAD</name>
        <dbReference type="ChEBI" id="CHEBI:57692"/>
    </ligand>
</feature>
<feature type="binding site" evidence="13">
    <location>
        <position position="119"/>
    </location>
    <ligand>
        <name>FAD</name>
        <dbReference type="ChEBI" id="CHEBI:57692"/>
    </ligand>
</feature>
<dbReference type="Pfam" id="PF00970">
    <property type="entry name" value="FAD_binding_6"/>
    <property type="match status" value="1"/>
</dbReference>
<dbReference type="InterPro" id="IPR017938">
    <property type="entry name" value="Riboflavin_synthase-like_b-brl"/>
</dbReference>
<feature type="binding site" evidence="13">
    <location>
        <position position="102"/>
    </location>
    <ligand>
        <name>FAD</name>
        <dbReference type="ChEBI" id="CHEBI:57692"/>
    </ligand>
</feature>
<dbReference type="InterPro" id="IPR008333">
    <property type="entry name" value="Cbr1-like_FAD-bd_dom"/>
</dbReference>
<dbReference type="AlphaFoldDB" id="A0A9C7UPF3"/>
<keyword evidence="5 15" id="KW-0812">Transmembrane</keyword>
<evidence type="ECO:0000256" key="6">
    <source>
        <dbReference type="ARBA" id="ARBA00022787"/>
    </source>
</evidence>
<sequence length="285" mass="32280">MDNLKQLVSLGSSSNAVVFSLLLGMLLGAASYIGFQRRKKSKEPLDPVEYREFPLIDKTIVSHNTRKFRFALADSEATLNLPLGKHVYVKAEVDNKEVSRPYTPISPKETKGYFELLIKVYPAPYGTMSRYLDSLKCGDSLLVRGPKGKFTYARNMRKCLGMIAGGTGITPMYQLIQAILNDPQESTSIRLIFANVTVDDILLKDELESFAKKHPRFQVFFVLNQPPENWQQGVGFVSRQHIEQHIGMPQRGEKMVLHCGPPPMNKAMRSILLEMGYEEDDLFKF</sequence>
<feature type="binding site" evidence="13">
    <location>
        <position position="128"/>
    </location>
    <ligand>
        <name>FAD</name>
        <dbReference type="ChEBI" id="CHEBI:57692"/>
    </ligand>
</feature>
<evidence type="ECO:0000256" key="8">
    <source>
        <dbReference type="ARBA" id="ARBA00022989"/>
    </source>
</evidence>
<evidence type="ECO:0000256" key="1">
    <source>
        <dbReference type="ARBA" id="ARBA00001974"/>
    </source>
</evidence>
<dbReference type="FunFam" id="2.40.30.10:FF:000032">
    <property type="entry name" value="NADH-cytochrome b5 reductase"/>
    <property type="match status" value="1"/>
</dbReference>
<evidence type="ECO:0000256" key="9">
    <source>
        <dbReference type="ARBA" id="ARBA00023002"/>
    </source>
</evidence>
<evidence type="ECO:0000256" key="5">
    <source>
        <dbReference type="ARBA" id="ARBA00022692"/>
    </source>
</evidence>
<proteinExistence type="inferred from homology"/>
<feature type="binding site" evidence="13">
    <location>
        <position position="100"/>
    </location>
    <ligand>
        <name>FAD</name>
        <dbReference type="ChEBI" id="CHEBI:57692"/>
    </ligand>
</feature>
<evidence type="ECO:0000256" key="7">
    <source>
        <dbReference type="ARBA" id="ARBA00022827"/>
    </source>
</evidence>
<feature type="transmembrane region" description="Helical" evidence="15">
    <location>
        <begin position="16"/>
        <end position="35"/>
    </location>
</feature>
<dbReference type="Gene3D" id="3.40.50.80">
    <property type="entry name" value="Nucleotide-binding domain of ferredoxin-NADP reductase (FNR) module"/>
    <property type="match status" value="1"/>
</dbReference>
<dbReference type="SUPFAM" id="SSF63380">
    <property type="entry name" value="Riboflavin synthase domain-like"/>
    <property type="match status" value="1"/>
</dbReference>
<dbReference type="Pfam" id="PF00175">
    <property type="entry name" value="NAD_binding_1"/>
    <property type="match status" value="1"/>
</dbReference>
<dbReference type="InterPro" id="IPR039261">
    <property type="entry name" value="FNR_nucleotide-bd"/>
</dbReference>
<feature type="binding site" evidence="13">
    <location>
        <position position="117"/>
    </location>
    <ligand>
        <name>FAD</name>
        <dbReference type="ChEBI" id="CHEBI:57692"/>
    </ligand>
</feature>
<protein>
    <recommendedName>
        <fullName evidence="14">NADH-cytochrome b5 reductase</fullName>
        <ecNumber evidence="14">1.6.2.2</ecNumber>
    </recommendedName>
</protein>
<reference evidence="17" key="1">
    <citation type="journal article" date="2022" name="Proc. Natl. Acad. Sci. U.S.A.">
        <title>Life cycle and functional genomics of the unicellular red alga Galdieria for elucidating algal and plant evolution and industrial use.</title>
        <authorList>
            <person name="Hirooka S."/>
            <person name="Itabashi T."/>
            <person name="Ichinose T.M."/>
            <person name="Onuma R."/>
            <person name="Fujiwara T."/>
            <person name="Yamashita S."/>
            <person name="Jong L.W."/>
            <person name="Tomita R."/>
            <person name="Iwane A.H."/>
            <person name="Miyagishima S.Y."/>
        </authorList>
    </citation>
    <scope>NUCLEOTIDE SEQUENCE</scope>
    <source>
        <strain evidence="17">NBRC 102759</strain>
    </source>
</reference>
<evidence type="ECO:0000256" key="10">
    <source>
        <dbReference type="ARBA" id="ARBA00023027"/>
    </source>
</evidence>
<evidence type="ECO:0000256" key="12">
    <source>
        <dbReference type="ARBA" id="ARBA00023136"/>
    </source>
</evidence>
<keyword evidence="12 15" id="KW-0472">Membrane</keyword>
<name>A0A9C7UPF3_9RHOD</name>
<reference evidence="17" key="2">
    <citation type="submission" date="2022-01" db="EMBL/GenBank/DDBJ databases">
        <authorList>
            <person name="Hirooka S."/>
            <person name="Miyagishima S.Y."/>
        </authorList>
    </citation>
    <scope>NUCLEOTIDE SEQUENCE</scope>
    <source>
        <strain evidence="17">NBRC 102759</strain>
    </source>
</reference>
<keyword evidence="4 13" id="KW-0285">Flavoprotein</keyword>
<evidence type="ECO:0000256" key="15">
    <source>
        <dbReference type="SAM" id="Phobius"/>
    </source>
</evidence>
<organism evidence="17 18">
    <name type="scientific">Galdieria partita</name>
    <dbReference type="NCBI Taxonomy" id="83374"/>
    <lineage>
        <taxon>Eukaryota</taxon>
        <taxon>Rhodophyta</taxon>
        <taxon>Bangiophyceae</taxon>
        <taxon>Galdieriales</taxon>
        <taxon>Galdieriaceae</taxon>
        <taxon>Galdieria</taxon>
    </lineage>
</organism>
<keyword evidence="10 14" id="KW-0520">NAD</keyword>
<evidence type="ECO:0000259" key="16">
    <source>
        <dbReference type="PROSITE" id="PS51384"/>
    </source>
</evidence>
<evidence type="ECO:0000256" key="14">
    <source>
        <dbReference type="RuleBase" id="RU361226"/>
    </source>
</evidence>
<keyword evidence="8 15" id="KW-1133">Transmembrane helix</keyword>
<feature type="binding site" evidence="13">
    <location>
        <position position="170"/>
    </location>
    <ligand>
        <name>FAD</name>
        <dbReference type="ChEBI" id="CHEBI:57692"/>
    </ligand>
</feature>
<dbReference type="PRINTS" id="PR00406">
    <property type="entry name" value="CYTB5RDTASE"/>
</dbReference>
<keyword evidence="9 14" id="KW-0560">Oxidoreductase</keyword>
<dbReference type="Proteomes" id="UP001061958">
    <property type="component" value="Unassembled WGS sequence"/>
</dbReference>
<evidence type="ECO:0000256" key="3">
    <source>
        <dbReference type="ARBA" id="ARBA00006105"/>
    </source>
</evidence>
<keyword evidence="11" id="KW-0496">Mitochondrion</keyword>
<dbReference type="PANTHER" id="PTHR19370:SF184">
    <property type="entry name" value="NADH-CYTOCHROME B5 REDUCTASE-LIKE"/>
    <property type="match status" value="1"/>
</dbReference>
<evidence type="ECO:0000256" key="13">
    <source>
        <dbReference type="PIRSR" id="PIRSR601834-1"/>
    </source>
</evidence>
<dbReference type="FunFam" id="3.40.50.80:FF:000019">
    <property type="entry name" value="NADH-cytochrome b5 reductase"/>
    <property type="match status" value="1"/>
</dbReference>
<dbReference type="PANTHER" id="PTHR19370">
    <property type="entry name" value="NADH-CYTOCHROME B5 REDUCTASE"/>
    <property type="match status" value="1"/>
</dbReference>
<dbReference type="PRINTS" id="PR00371">
    <property type="entry name" value="FPNCR"/>
</dbReference>
<comment type="catalytic activity">
    <reaction evidence="14">
        <text>2 Fe(III)-[cytochrome b5] + NADH = 2 Fe(II)-[cytochrome b5] + NAD(+) + H(+)</text>
        <dbReference type="Rhea" id="RHEA:46680"/>
        <dbReference type="Rhea" id="RHEA-COMP:10438"/>
        <dbReference type="Rhea" id="RHEA-COMP:10439"/>
        <dbReference type="ChEBI" id="CHEBI:15378"/>
        <dbReference type="ChEBI" id="CHEBI:29033"/>
        <dbReference type="ChEBI" id="CHEBI:29034"/>
        <dbReference type="ChEBI" id="CHEBI:57540"/>
        <dbReference type="ChEBI" id="CHEBI:57945"/>
        <dbReference type="EC" id="1.6.2.2"/>
    </reaction>
</comment>
<keyword evidence="18" id="KW-1185">Reference proteome</keyword>
<keyword evidence="7 13" id="KW-0274">FAD</keyword>
<dbReference type="GO" id="GO:0090524">
    <property type="term" value="F:cytochrome-b5 reductase activity, acting on NADH"/>
    <property type="evidence" value="ECO:0007669"/>
    <property type="project" value="UniProtKB-EC"/>
</dbReference>
<keyword evidence="6" id="KW-1000">Mitochondrion outer membrane</keyword>
<dbReference type="EMBL" id="BQMJ01000018">
    <property type="protein sequence ID" value="GJQ10778.1"/>
    <property type="molecule type" value="Genomic_DNA"/>
</dbReference>
<dbReference type="InterPro" id="IPR017927">
    <property type="entry name" value="FAD-bd_FR_type"/>
</dbReference>
<dbReference type="SUPFAM" id="SSF52343">
    <property type="entry name" value="Ferredoxin reductase-like, C-terminal NADP-linked domain"/>
    <property type="match status" value="1"/>
</dbReference>
<feature type="binding site" evidence="13">
    <location>
        <position position="101"/>
    </location>
    <ligand>
        <name>FAD</name>
        <dbReference type="ChEBI" id="CHEBI:57692"/>
    </ligand>
</feature>
<evidence type="ECO:0000256" key="4">
    <source>
        <dbReference type="ARBA" id="ARBA00022630"/>
    </source>
</evidence>
<evidence type="ECO:0000256" key="2">
    <source>
        <dbReference type="ARBA" id="ARBA00004294"/>
    </source>
</evidence>
<feature type="domain" description="FAD-binding FR-type" evidence="16">
    <location>
        <begin position="48"/>
        <end position="153"/>
    </location>
</feature>
<dbReference type="GO" id="GO:0005741">
    <property type="term" value="C:mitochondrial outer membrane"/>
    <property type="evidence" value="ECO:0007669"/>
    <property type="project" value="UniProtKB-SubCell"/>
</dbReference>
<gene>
    <name evidence="17" type="ORF">GpartN1_g2569.t1</name>
</gene>
<dbReference type="OrthoDB" id="432685at2759"/>
<evidence type="ECO:0000256" key="11">
    <source>
        <dbReference type="ARBA" id="ARBA00023128"/>
    </source>
</evidence>
<dbReference type="InterPro" id="IPR001709">
    <property type="entry name" value="Flavoprot_Pyr_Nucl_cyt_Rdtase"/>
</dbReference>
<dbReference type="InterPro" id="IPR001433">
    <property type="entry name" value="OxRdtase_FAD/NAD-bd"/>
</dbReference>
<dbReference type="Gene3D" id="2.40.30.10">
    <property type="entry name" value="Translation factors"/>
    <property type="match status" value="1"/>
</dbReference>
<comment type="caution">
    <text evidence="17">The sequence shown here is derived from an EMBL/GenBank/DDBJ whole genome shotgun (WGS) entry which is preliminary data.</text>
</comment>